<evidence type="ECO:0000256" key="6">
    <source>
        <dbReference type="ARBA" id="ARBA00022927"/>
    </source>
</evidence>
<evidence type="ECO:0000256" key="1">
    <source>
        <dbReference type="ARBA" id="ARBA00004651"/>
    </source>
</evidence>
<dbReference type="InterPro" id="IPR035906">
    <property type="entry name" value="MetI-like_sf"/>
</dbReference>
<feature type="domain" description="ABC transmembrane type-1" evidence="10">
    <location>
        <begin position="90"/>
        <end position="278"/>
    </location>
</feature>
<feature type="transmembrane region" description="Helical" evidence="9">
    <location>
        <begin position="256"/>
        <end position="278"/>
    </location>
</feature>
<dbReference type="PROSITE" id="PS50928">
    <property type="entry name" value="ABC_TM1"/>
    <property type="match status" value="1"/>
</dbReference>
<keyword evidence="3" id="KW-1003">Cell membrane</keyword>
<keyword evidence="4 9" id="KW-0812">Transmembrane</keyword>
<dbReference type="AlphaFoldDB" id="A0A222E1M7"/>
<sequence>MTRNENHSVTAAEQPFLEGWRVFRQNKAALSGLIILGFILLITAVGPSLYGVDPYSMIASPLIPPLTNPNLPLGTDFLGRDVVAGLINGGRVTILIGCCAAGITVIIGLLVGAFAGFYGKTVDDVLMRVTEFFQVLPALLFAMALVTLFSPSVYTIIVAIGLVVWPQTARLARAEFMQLRNLEYVASAKVIGSSNTRIIWRVILPNAMPPLIVSATLAIGVSILFESGLSFLGLGDANVMSWGLMIGQNRPYLLDGWWTVTFPGFAIFLTVLSVSLIGDGLNDALNPKLRER</sequence>
<evidence type="ECO:0000256" key="5">
    <source>
        <dbReference type="ARBA" id="ARBA00022856"/>
    </source>
</evidence>
<dbReference type="InterPro" id="IPR000515">
    <property type="entry name" value="MetI-like"/>
</dbReference>
<evidence type="ECO:0000256" key="8">
    <source>
        <dbReference type="ARBA" id="ARBA00023136"/>
    </source>
</evidence>
<keyword evidence="5" id="KW-0571">Peptide transport</keyword>
<evidence type="ECO:0000313" key="12">
    <source>
        <dbReference type="Proteomes" id="UP000203589"/>
    </source>
</evidence>
<keyword evidence="2 9" id="KW-0813">Transport</keyword>
<feature type="transmembrane region" description="Helical" evidence="9">
    <location>
        <begin position="139"/>
        <end position="165"/>
    </location>
</feature>
<evidence type="ECO:0000313" key="11">
    <source>
        <dbReference type="EMBL" id="ASP20080.1"/>
    </source>
</evidence>
<dbReference type="OrthoDB" id="9766870at2"/>
<keyword evidence="12" id="KW-1185">Reference proteome</keyword>
<comment type="subcellular location">
    <subcellularLocation>
        <location evidence="1 9">Cell membrane</location>
        <topology evidence="1 9">Multi-pass membrane protein</topology>
    </subcellularLocation>
</comment>
<feature type="transmembrane region" description="Helical" evidence="9">
    <location>
        <begin position="28"/>
        <end position="50"/>
    </location>
</feature>
<evidence type="ECO:0000256" key="3">
    <source>
        <dbReference type="ARBA" id="ARBA00022475"/>
    </source>
</evidence>
<keyword evidence="7 9" id="KW-1133">Transmembrane helix</keyword>
<dbReference type="PANTHER" id="PTHR43386:SF1">
    <property type="entry name" value="D,D-DIPEPTIDE TRANSPORT SYSTEM PERMEASE PROTEIN DDPC-RELATED"/>
    <property type="match status" value="1"/>
</dbReference>
<reference evidence="11 12" key="1">
    <citation type="submission" date="2017-07" db="EMBL/GenBank/DDBJ databases">
        <title>Genome Sequence of Antarctobacter heliothermus Strain SMS3 Isolated from a culture of the Diatom Skeletonema marinoi.</title>
        <authorList>
            <person name="Topel M."/>
            <person name="Pinder M.I.M."/>
            <person name="Johansson O.N."/>
            <person name="Kourtchenko O."/>
            <person name="Godhe A."/>
            <person name="Clarke A.K."/>
        </authorList>
    </citation>
    <scope>NUCLEOTIDE SEQUENCE [LARGE SCALE GENOMIC DNA]</scope>
    <source>
        <strain evidence="11 12">SMS3</strain>
    </source>
</reference>
<dbReference type="EMBL" id="CP022540">
    <property type="protein sequence ID" value="ASP20080.1"/>
    <property type="molecule type" value="Genomic_DNA"/>
</dbReference>
<dbReference type="RefSeq" id="WP_094034216.1">
    <property type="nucleotide sequence ID" value="NZ_CP022540.1"/>
</dbReference>
<dbReference type="Pfam" id="PF12911">
    <property type="entry name" value="OppC_N"/>
    <property type="match status" value="1"/>
</dbReference>
<dbReference type="Pfam" id="PF00528">
    <property type="entry name" value="BPD_transp_1"/>
    <property type="match status" value="1"/>
</dbReference>
<gene>
    <name evidence="11" type="ORF">ANTHELSMS3_01378</name>
</gene>
<dbReference type="KEGG" id="aht:ANTHELSMS3_01378"/>
<dbReference type="GO" id="GO:0055085">
    <property type="term" value="P:transmembrane transport"/>
    <property type="evidence" value="ECO:0007669"/>
    <property type="project" value="InterPro"/>
</dbReference>
<organism evidence="11 12">
    <name type="scientific">Antarctobacter heliothermus</name>
    <dbReference type="NCBI Taxonomy" id="74033"/>
    <lineage>
        <taxon>Bacteria</taxon>
        <taxon>Pseudomonadati</taxon>
        <taxon>Pseudomonadota</taxon>
        <taxon>Alphaproteobacteria</taxon>
        <taxon>Rhodobacterales</taxon>
        <taxon>Roseobacteraceae</taxon>
        <taxon>Antarctobacter</taxon>
    </lineage>
</organism>
<dbReference type="SUPFAM" id="SSF161098">
    <property type="entry name" value="MetI-like"/>
    <property type="match status" value="1"/>
</dbReference>
<feature type="transmembrane region" description="Helical" evidence="9">
    <location>
        <begin position="94"/>
        <end position="118"/>
    </location>
</feature>
<evidence type="ECO:0000256" key="7">
    <source>
        <dbReference type="ARBA" id="ARBA00022989"/>
    </source>
</evidence>
<comment type="similarity">
    <text evidence="9">Belongs to the binding-protein-dependent transport system permease family.</text>
</comment>
<dbReference type="GO" id="GO:0015031">
    <property type="term" value="P:protein transport"/>
    <property type="evidence" value="ECO:0007669"/>
    <property type="project" value="UniProtKB-KW"/>
</dbReference>
<dbReference type="PANTHER" id="PTHR43386">
    <property type="entry name" value="OLIGOPEPTIDE TRANSPORT SYSTEM PERMEASE PROTEIN APPC"/>
    <property type="match status" value="1"/>
</dbReference>
<dbReference type="InterPro" id="IPR025966">
    <property type="entry name" value="OppC_N"/>
</dbReference>
<proteinExistence type="inferred from homology"/>
<dbReference type="Proteomes" id="UP000203589">
    <property type="component" value="Chromosome"/>
</dbReference>
<dbReference type="GO" id="GO:0015833">
    <property type="term" value="P:peptide transport"/>
    <property type="evidence" value="ECO:0007669"/>
    <property type="project" value="UniProtKB-KW"/>
</dbReference>
<evidence type="ECO:0000259" key="10">
    <source>
        <dbReference type="PROSITE" id="PS50928"/>
    </source>
</evidence>
<evidence type="ECO:0000256" key="4">
    <source>
        <dbReference type="ARBA" id="ARBA00022692"/>
    </source>
</evidence>
<dbReference type="CDD" id="cd06261">
    <property type="entry name" value="TM_PBP2"/>
    <property type="match status" value="1"/>
</dbReference>
<name>A0A222E1M7_9RHOB</name>
<dbReference type="InterPro" id="IPR050366">
    <property type="entry name" value="BP-dependent_transpt_permease"/>
</dbReference>
<keyword evidence="8 9" id="KW-0472">Membrane</keyword>
<evidence type="ECO:0000256" key="2">
    <source>
        <dbReference type="ARBA" id="ARBA00022448"/>
    </source>
</evidence>
<feature type="transmembrane region" description="Helical" evidence="9">
    <location>
        <begin position="211"/>
        <end position="235"/>
    </location>
</feature>
<dbReference type="GO" id="GO:0005886">
    <property type="term" value="C:plasma membrane"/>
    <property type="evidence" value="ECO:0007669"/>
    <property type="project" value="UniProtKB-SubCell"/>
</dbReference>
<accession>A0A222E1M7</accession>
<evidence type="ECO:0000256" key="9">
    <source>
        <dbReference type="RuleBase" id="RU363032"/>
    </source>
</evidence>
<keyword evidence="6" id="KW-0653">Protein transport</keyword>
<protein>
    <submittedName>
        <fullName evidence="11">Dipeptide transport system permease protein DppC</fullName>
    </submittedName>
</protein>
<dbReference type="Gene3D" id="1.10.3720.10">
    <property type="entry name" value="MetI-like"/>
    <property type="match status" value="1"/>
</dbReference>